<protein>
    <recommendedName>
        <fullName evidence="2">THH1/TOM1/TOM3 domain-containing protein</fullName>
    </recommendedName>
</protein>
<dbReference type="Gramene" id="scaffold_105018.1">
    <property type="protein sequence ID" value="scaffold_105018.1"/>
    <property type="gene ID" value="scaffold_105018.1"/>
</dbReference>
<keyword evidence="4" id="KW-1185">Reference proteome</keyword>
<evidence type="ECO:0000256" key="1">
    <source>
        <dbReference type="SAM" id="Phobius"/>
    </source>
</evidence>
<feature type="transmembrane region" description="Helical" evidence="1">
    <location>
        <begin position="37"/>
        <end position="64"/>
    </location>
</feature>
<evidence type="ECO:0000259" key="2">
    <source>
        <dbReference type="Pfam" id="PF06454"/>
    </source>
</evidence>
<feature type="domain" description="THH1/TOM1/TOM3" evidence="2">
    <location>
        <begin position="23"/>
        <end position="56"/>
    </location>
</feature>
<evidence type="ECO:0000313" key="3">
    <source>
        <dbReference type="EMBL" id="EFH70624.1"/>
    </source>
</evidence>
<keyword evidence="1" id="KW-0472">Membrane</keyword>
<dbReference type="HOGENOM" id="CLU_2674440_0_0_1"/>
<keyword evidence="1" id="KW-0812">Transmembrane</keyword>
<dbReference type="Pfam" id="PF06454">
    <property type="entry name" value="THH1_TOM1-3_dom"/>
    <property type="match status" value="1"/>
</dbReference>
<proteinExistence type="predicted"/>
<dbReference type="AlphaFoldDB" id="D7KIQ4"/>
<dbReference type="EMBL" id="GL348713">
    <property type="protein sequence ID" value="EFH70624.1"/>
    <property type="molecule type" value="Genomic_DNA"/>
</dbReference>
<name>D7KIQ4_ARALL</name>
<evidence type="ECO:0000313" key="4">
    <source>
        <dbReference type="Proteomes" id="UP000008694"/>
    </source>
</evidence>
<dbReference type="InterPro" id="IPR009457">
    <property type="entry name" value="THH1/TOM1/TOM3_dom"/>
</dbReference>
<accession>D7KIQ4</accession>
<reference evidence="4" key="1">
    <citation type="journal article" date="2011" name="Nat. Genet.">
        <title>The Arabidopsis lyrata genome sequence and the basis of rapid genome size change.</title>
        <authorList>
            <person name="Hu T.T."/>
            <person name="Pattyn P."/>
            <person name="Bakker E.G."/>
            <person name="Cao J."/>
            <person name="Cheng J.-F."/>
            <person name="Clark R.M."/>
            <person name="Fahlgren N."/>
            <person name="Fawcett J.A."/>
            <person name="Grimwood J."/>
            <person name="Gundlach H."/>
            <person name="Haberer G."/>
            <person name="Hollister J.D."/>
            <person name="Ossowski S."/>
            <person name="Ottilar R.P."/>
            <person name="Salamov A.A."/>
            <person name="Schneeberger K."/>
            <person name="Spannagl M."/>
            <person name="Wang X."/>
            <person name="Yang L."/>
            <person name="Nasrallah M.E."/>
            <person name="Bergelson J."/>
            <person name="Carrington J.C."/>
            <person name="Gaut B.S."/>
            <person name="Schmutz J."/>
            <person name="Mayer K.F.X."/>
            <person name="Van de Peer Y."/>
            <person name="Grigoriev I.V."/>
            <person name="Nordborg M."/>
            <person name="Weigel D."/>
            <person name="Guo Y.-L."/>
        </authorList>
    </citation>
    <scope>NUCLEOTIDE SEQUENCE [LARGE SCALE GENOMIC DNA]</scope>
    <source>
        <strain evidence="4">cv. MN47</strain>
    </source>
</reference>
<dbReference type="Proteomes" id="UP000008694">
    <property type="component" value="Unassembled WGS sequence"/>
</dbReference>
<sequence>MEKKTESLFSIDDGEIMLSSLIWWSDVNDSLIWEDEIFYVLAIIYGIVSIYSLVLLPAFFRFYFSFLNLETFLKL</sequence>
<organism evidence="4">
    <name type="scientific">Arabidopsis lyrata subsp. lyrata</name>
    <name type="common">Lyre-leaved rock-cress</name>
    <dbReference type="NCBI Taxonomy" id="81972"/>
    <lineage>
        <taxon>Eukaryota</taxon>
        <taxon>Viridiplantae</taxon>
        <taxon>Streptophyta</taxon>
        <taxon>Embryophyta</taxon>
        <taxon>Tracheophyta</taxon>
        <taxon>Spermatophyta</taxon>
        <taxon>Magnoliopsida</taxon>
        <taxon>eudicotyledons</taxon>
        <taxon>Gunneridae</taxon>
        <taxon>Pentapetalae</taxon>
        <taxon>rosids</taxon>
        <taxon>malvids</taxon>
        <taxon>Brassicales</taxon>
        <taxon>Brassicaceae</taxon>
        <taxon>Camelineae</taxon>
        <taxon>Arabidopsis</taxon>
    </lineage>
</organism>
<gene>
    <name evidence="3" type="ORF">ARALYDRAFT_892224</name>
</gene>
<keyword evidence="1" id="KW-1133">Transmembrane helix</keyword>